<keyword evidence="3" id="KW-0808">Transferase</keyword>
<dbReference type="InterPro" id="IPR001173">
    <property type="entry name" value="Glyco_trans_2-like"/>
</dbReference>
<dbReference type="Gene3D" id="3.90.550.10">
    <property type="entry name" value="Spore Coat Polysaccharide Biosynthesis Protein SpsA, Chain A"/>
    <property type="match status" value="1"/>
</dbReference>
<feature type="domain" description="Glycosyltransferase 2-like" evidence="1">
    <location>
        <begin position="9"/>
        <end position="158"/>
    </location>
</feature>
<evidence type="ECO:0000313" key="3">
    <source>
        <dbReference type="EMBL" id="RGK87541.1"/>
    </source>
</evidence>
<dbReference type="Proteomes" id="UP001181247">
    <property type="component" value="Unassembled WGS sequence"/>
</dbReference>
<evidence type="ECO:0000313" key="2">
    <source>
        <dbReference type="EMBL" id="MDU0245331.1"/>
    </source>
</evidence>
<dbReference type="EC" id="2.4.-.-" evidence="2"/>
<dbReference type="RefSeq" id="WP_008664407.1">
    <property type="nucleotide sequence ID" value="NZ_CAXSNS010000005.1"/>
</dbReference>
<name>A0A3E4Q5P2_BACUN</name>
<reference evidence="3 4" key="1">
    <citation type="submission" date="2018-08" db="EMBL/GenBank/DDBJ databases">
        <title>A genome reference for cultivated species of the human gut microbiota.</title>
        <authorList>
            <person name="Zou Y."/>
            <person name="Xue W."/>
            <person name="Luo G."/>
        </authorList>
    </citation>
    <scope>NUCLEOTIDE SEQUENCE [LARGE SCALE GENOMIC DNA]</scope>
    <source>
        <strain evidence="3 4">TF09-22</strain>
    </source>
</reference>
<dbReference type="CDD" id="cd00761">
    <property type="entry name" value="Glyco_tranf_GTA_type"/>
    <property type="match status" value="1"/>
</dbReference>
<keyword evidence="2" id="KW-0328">Glycosyltransferase</keyword>
<evidence type="ECO:0000313" key="4">
    <source>
        <dbReference type="Proteomes" id="UP000260874"/>
    </source>
</evidence>
<gene>
    <name evidence="3" type="ORF">DXC91_02950</name>
    <name evidence="2" type="ORF">RVH16_11515</name>
</gene>
<reference evidence="2" key="2">
    <citation type="submission" date="2023-10" db="EMBL/GenBank/DDBJ databases">
        <title>Genome of Potential pathogenic bacteria in Crohn's disease.</title>
        <authorList>
            <person name="Rodriguez-Palacios A."/>
        </authorList>
    </citation>
    <scope>NUCLEOTIDE SEQUENCE</scope>
    <source>
        <strain evidence="2">CavFT-hAR50</strain>
    </source>
</reference>
<protein>
    <submittedName>
        <fullName evidence="3">Glycosyltransferase family 2 protein</fullName>
        <ecNumber evidence="2">2.4.-.-</ecNumber>
    </submittedName>
</protein>
<dbReference type="InterPro" id="IPR029044">
    <property type="entry name" value="Nucleotide-diphossugar_trans"/>
</dbReference>
<proteinExistence type="predicted"/>
<dbReference type="SUPFAM" id="SSF53448">
    <property type="entry name" value="Nucleotide-diphospho-sugar transferases"/>
    <property type="match status" value="1"/>
</dbReference>
<dbReference type="PANTHER" id="PTHR22916">
    <property type="entry name" value="GLYCOSYLTRANSFERASE"/>
    <property type="match status" value="1"/>
</dbReference>
<dbReference type="AlphaFoldDB" id="A0A3E4Q5P2"/>
<sequence length="278" mass="32342">MRDHNIFVTIAIPFYNSECFLADAIQSVVNQTYINWELLLMDDNGTDGSRKIAEKFAAKDKRIRLVSDNENHGLPSRLNESVELAKGEIYVRMDDDDIMVADRVETQVEYLLEHPDVDVVGASAMIIDDKNNIIRSSDMSGVSTGFIHPTVCGRTEWFRRNKYNEKCRRCQDCELWLRTAGSSNFYNIERPLLFYREFGIPSLKKNLKAHQAQRYIYRGYKQYGKSFAWYLKSIIVTYVKDAVYLFFAAIGKMDFLVGMRKRKQLPKELWLPEVSIDI</sequence>
<accession>A0A3E4Q5P2</accession>
<dbReference type="PANTHER" id="PTHR22916:SF3">
    <property type="entry name" value="UDP-GLCNAC:BETAGAL BETA-1,3-N-ACETYLGLUCOSAMINYLTRANSFERASE-LIKE PROTEIN 1"/>
    <property type="match status" value="1"/>
</dbReference>
<dbReference type="EMBL" id="JAWDEU010000002">
    <property type="protein sequence ID" value="MDU0245331.1"/>
    <property type="molecule type" value="Genomic_DNA"/>
</dbReference>
<dbReference type="Proteomes" id="UP000260874">
    <property type="component" value="Unassembled WGS sequence"/>
</dbReference>
<dbReference type="EMBL" id="QSRB01000002">
    <property type="protein sequence ID" value="RGK87541.1"/>
    <property type="molecule type" value="Genomic_DNA"/>
</dbReference>
<evidence type="ECO:0000259" key="1">
    <source>
        <dbReference type="Pfam" id="PF00535"/>
    </source>
</evidence>
<dbReference type="Pfam" id="PF00535">
    <property type="entry name" value="Glycos_transf_2"/>
    <property type="match status" value="1"/>
</dbReference>
<comment type="caution">
    <text evidence="3">The sequence shown here is derived from an EMBL/GenBank/DDBJ whole genome shotgun (WGS) entry which is preliminary data.</text>
</comment>
<dbReference type="GO" id="GO:0016758">
    <property type="term" value="F:hexosyltransferase activity"/>
    <property type="evidence" value="ECO:0007669"/>
    <property type="project" value="UniProtKB-ARBA"/>
</dbReference>
<organism evidence="3 4">
    <name type="scientific">Bacteroides uniformis</name>
    <dbReference type="NCBI Taxonomy" id="820"/>
    <lineage>
        <taxon>Bacteria</taxon>
        <taxon>Pseudomonadati</taxon>
        <taxon>Bacteroidota</taxon>
        <taxon>Bacteroidia</taxon>
        <taxon>Bacteroidales</taxon>
        <taxon>Bacteroidaceae</taxon>
        <taxon>Bacteroides</taxon>
    </lineage>
</organism>